<evidence type="ECO:0000256" key="3">
    <source>
        <dbReference type="ARBA" id="ARBA00022737"/>
    </source>
</evidence>
<dbReference type="InterPro" id="IPR050230">
    <property type="entry name" value="CALM/Myosin/TropC-like"/>
</dbReference>
<dbReference type="InterPro" id="IPR011992">
    <property type="entry name" value="EF-hand-dom_pair"/>
</dbReference>
<dbReference type="Gene3D" id="1.10.238.10">
    <property type="entry name" value="EF-hand"/>
    <property type="match status" value="1"/>
</dbReference>
<evidence type="ECO:0000256" key="5">
    <source>
        <dbReference type="ARBA" id="ARBA00023212"/>
    </source>
</evidence>
<evidence type="ECO:0000313" key="8">
    <source>
        <dbReference type="Proteomes" id="UP000054928"/>
    </source>
</evidence>
<dbReference type="InterPro" id="IPR002048">
    <property type="entry name" value="EF_hand_dom"/>
</dbReference>
<keyword evidence="5" id="KW-0206">Cytoskeleton</keyword>
<dbReference type="PANTHER" id="PTHR23048">
    <property type="entry name" value="MYOSIN LIGHT CHAIN 1, 3"/>
    <property type="match status" value="1"/>
</dbReference>
<keyword evidence="5" id="KW-0963">Cytoplasm</keyword>
<evidence type="ECO:0000259" key="6">
    <source>
        <dbReference type="PROSITE" id="PS50222"/>
    </source>
</evidence>
<dbReference type="EMBL" id="CCYD01000321">
    <property type="protein sequence ID" value="CEG38071.1"/>
    <property type="molecule type" value="Genomic_DNA"/>
</dbReference>
<sequence>MSQVQARTVSIDPRGSKEAFRLFDTASSGTIDMRLPVFQVKKAEINQMIIDLGKDESKSINLNEFIELLTDKMNSRDPRRNEEILKNFQLFDDDNTGKMSF</sequence>
<reference evidence="8" key="1">
    <citation type="submission" date="2014-09" db="EMBL/GenBank/DDBJ databases">
        <authorList>
            <person name="Sharma Rahul"/>
            <person name="Thines Marco"/>
        </authorList>
    </citation>
    <scope>NUCLEOTIDE SEQUENCE [LARGE SCALE GENOMIC DNA]</scope>
</reference>
<evidence type="ECO:0000256" key="2">
    <source>
        <dbReference type="ARBA" id="ARBA00005253"/>
    </source>
</evidence>
<keyword evidence="4" id="KW-0106">Calcium</keyword>
<dbReference type="SUPFAM" id="SSF47473">
    <property type="entry name" value="EF-hand"/>
    <property type="match status" value="1"/>
</dbReference>
<comment type="similarity">
    <text evidence="2">Belongs to the centrin family.</text>
</comment>
<dbReference type="AlphaFoldDB" id="A0A0P1ABV9"/>
<dbReference type="STRING" id="4781.A0A0P1ABV9"/>
<keyword evidence="8" id="KW-1185">Reference proteome</keyword>
<dbReference type="PANTHER" id="PTHR23048:SF59">
    <property type="entry name" value="EF-HAND SUPERFAMILY PROTEIN"/>
    <property type="match status" value="1"/>
</dbReference>
<dbReference type="RefSeq" id="XP_024574440.1">
    <property type="nucleotide sequence ID" value="XM_024723466.1"/>
</dbReference>
<feature type="domain" description="EF-hand" evidence="6">
    <location>
        <begin position="79"/>
        <end position="101"/>
    </location>
</feature>
<protein>
    <submittedName>
        <fullName evidence="7">Centrin</fullName>
    </submittedName>
</protein>
<evidence type="ECO:0000256" key="1">
    <source>
        <dbReference type="ARBA" id="ARBA00004245"/>
    </source>
</evidence>
<dbReference type="GO" id="GO:0016460">
    <property type="term" value="C:myosin II complex"/>
    <property type="evidence" value="ECO:0007669"/>
    <property type="project" value="TreeGrafter"/>
</dbReference>
<dbReference type="GO" id="GO:0005509">
    <property type="term" value="F:calcium ion binding"/>
    <property type="evidence" value="ECO:0007669"/>
    <property type="project" value="InterPro"/>
</dbReference>
<evidence type="ECO:0000256" key="4">
    <source>
        <dbReference type="ARBA" id="ARBA00022837"/>
    </source>
</evidence>
<dbReference type="OrthoDB" id="26525at2759"/>
<proteinExistence type="inferred from homology"/>
<dbReference type="Proteomes" id="UP000054928">
    <property type="component" value="Unassembled WGS sequence"/>
</dbReference>
<comment type="subcellular location">
    <subcellularLocation>
        <location evidence="1">Cytoplasm</location>
        <location evidence="1">Cytoskeleton</location>
    </subcellularLocation>
</comment>
<name>A0A0P1ABV9_PLAHL</name>
<organism evidence="7 8">
    <name type="scientific">Plasmopara halstedii</name>
    <name type="common">Downy mildew of sunflower</name>
    <dbReference type="NCBI Taxonomy" id="4781"/>
    <lineage>
        <taxon>Eukaryota</taxon>
        <taxon>Sar</taxon>
        <taxon>Stramenopiles</taxon>
        <taxon>Oomycota</taxon>
        <taxon>Peronosporomycetes</taxon>
        <taxon>Peronosporales</taxon>
        <taxon>Peronosporaceae</taxon>
        <taxon>Plasmopara</taxon>
    </lineage>
</organism>
<dbReference type="GeneID" id="36403222"/>
<evidence type="ECO:0000313" key="7">
    <source>
        <dbReference type="EMBL" id="CEG38071.1"/>
    </source>
</evidence>
<accession>A0A0P1ABV9</accession>
<keyword evidence="3" id="KW-0677">Repeat</keyword>
<dbReference type="PROSITE" id="PS50222">
    <property type="entry name" value="EF_HAND_2"/>
    <property type="match status" value="1"/>
</dbReference>